<keyword evidence="13" id="KW-1185">Reference proteome</keyword>
<evidence type="ECO:0000256" key="3">
    <source>
        <dbReference type="ARBA" id="ARBA00004991"/>
    </source>
</evidence>
<evidence type="ECO:0000313" key="12">
    <source>
        <dbReference type="EMBL" id="KAK1922936.1"/>
    </source>
</evidence>
<dbReference type="PANTHER" id="PTHR13693:SF2">
    <property type="entry name" value="SERINE PALMITOYLTRANSFERASE 1"/>
    <property type="match status" value="1"/>
</dbReference>
<dbReference type="InterPro" id="IPR050087">
    <property type="entry name" value="AON_synthase_class-II"/>
</dbReference>
<evidence type="ECO:0000256" key="6">
    <source>
        <dbReference type="ARBA" id="ARBA00022679"/>
    </source>
</evidence>
<dbReference type="InterPro" id="IPR015422">
    <property type="entry name" value="PyrdxlP-dep_Trfase_small"/>
</dbReference>
<dbReference type="Proteomes" id="UP001182556">
    <property type="component" value="Unassembled WGS sequence"/>
</dbReference>
<dbReference type="EC" id="2.3.1.50" evidence="5"/>
<comment type="similarity">
    <text evidence="4">Belongs to the class-II pyridoxal-phosphate-dependent aminotransferase family.</text>
</comment>
<name>A0AAD9CVP6_PAPLA</name>
<reference evidence="12" key="1">
    <citation type="submission" date="2023-02" db="EMBL/GenBank/DDBJ databases">
        <title>Identification and recombinant expression of a fungal hydrolase from Papiliotrema laurentii that hydrolyzes apple cutin and clears colloidal polyester polyurethane.</title>
        <authorList>
            <consortium name="DOE Joint Genome Institute"/>
            <person name="Roman V.A."/>
            <person name="Bojanowski C."/>
            <person name="Crable B.R."/>
            <person name="Wagner D.N."/>
            <person name="Hung C.S."/>
            <person name="Nadeau L.J."/>
            <person name="Schratz L."/>
            <person name="Haridas S."/>
            <person name="Pangilinan J."/>
            <person name="Lipzen A."/>
            <person name="Na H."/>
            <person name="Yan M."/>
            <person name="Ng V."/>
            <person name="Grigoriev I.V."/>
            <person name="Spatafora J.W."/>
            <person name="Barlow D."/>
            <person name="Biffinger J."/>
            <person name="Kelley-Loughnane N."/>
            <person name="Varaljay V.A."/>
            <person name="Crookes-Goodson W.J."/>
        </authorList>
    </citation>
    <scope>NUCLEOTIDE SEQUENCE</scope>
    <source>
        <strain evidence="12">5307AH</strain>
    </source>
</reference>
<comment type="caution">
    <text evidence="12">The sequence shown here is derived from an EMBL/GenBank/DDBJ whole genome shotgun (WGS) entry which is preliminary data.</text>
</comment>
<accession>A0AAD9CVP6</accession>
<evidence type="ECO:0000256" key="10">
    <source>
        <dbReference type="ARBA" id="ARBA00023315"/>
    </source>
</evidence>
<dbReference type="Pfam" id="PF00155">
    <property type="entry name" value="Aminotran_1_2"/>
    <property type="match status" value="1"/>
</dbReference>
<dbReference type="PANTHER" id="PTHR13693">
    <property type="entry name" value="CLASS II AMINOTRANSFERASE/8-AMINO-7-OXONONANOATE SYNTHASE"/>
    <property type="match status" value="1"/>
</dbReference>
<dbReference type="InterPro" id="IPR015421">
    <property type="entry name" value="PyrdxlP-dep_Trfase_major"/>
</dbReference>
<evidence type="ECO:0000256" key="2">
    <source>
        <dbReference type="ARBA" id="ARBA00004760"/>
    </source>
</evidence>
<dbReference type="GO" id="GO:0030170">
    <property type="term" value="F:pyridoxal phosphate binding"/>
    <property type="evidence" value="ECO:0007669"/>
    <property type="project" value="InterPro"/>
</dbReference>
<evidence type="ECO:0000256" key="9">
    <source>
        <dbReference type="ARBA" id="ARBA00023098"/>
    </source>
</evidence>
<comment type="cofactor">
    <cofactor evidence="1">
        <name>pyridoxal 5'-phosphate</name>
        <dbReference type="ChEBI" id="CHEBI:597326"/>
    </cofactor>
</comment>
<evidence type="ECO:0000259" key="11">
    <source>
        <dbReference type="Pfam" id="PF00155"/>
    </source>
</evidence>
<evidence type="ECO:0000256" key="4">
    <source>
        <dbReference type="ARBA" id="ARBA00008392"/>
    </source>
</evidence>
<comment type="pathway">
    <text evidence="3">Sphingolipid metabolism.</text>
</comment>
<dbReference type="GO" id="GO:0016020">
    <property type="term" value="C:membrane"/>
    <property type="evidence" value="ECO:0007669"/>
    <property type="project" value="GOC"/>
</dbReference>
<keyword evidence="8" id="KW-0746">Sphingolipid metabolism</keyword>
<evidence type="ECO:0000256" key="8">
    <source>
        <dbReference type="ARBA" id="ARBA00022919"/>
    </source>
</evidence>
<dbReference type="InterPro" id="IPR015424">
    <property type="entry name" value="PyrdxlP-dep_Trfase"/>
</dbReference>
<keyword evidence="9" id="KW-0443">Lipid metabolism</keyword>
<dbReference type="GO" id="GO:0005783">
    <property type="term" value="C:endoplasmic reticulum"/>
    <property type="evidence" value="ECO:0007669"/>
    <property type="project" value="TreeGrafter"/>
</dbReference>
<evidence type="ECO:0000256" key="1">
    <source>
        <dbReference type="ARBA" id="ARBA00001933"/>
    </source>
</evidence>
<protein>
    <recommendedName>
        <fullName evidence="5">serine C-palmitoyltransferase</fullName>
        <ecNumber evidence="5">2.3.1.50</ecNumber>
    </recommendedName>
</protein>
<dbReference type="GO" id="GO:0004758">
    <property type="term" value="F:serine C-palmitoyltransferase activity"/>
    <property type="evidence" value="ECO:0007669"/>
    <property type="project" value="TreeGrafter"/>
</dbReference>
<keyword evidence="10" id="KW-0012">Acyltransferase</keyword>
<gene>
    <name evidence="12" type="ORF">DB88DRAFT_440755</name>
</gene>
<evidence type="ECO:0000256" key="5">
    <source>
        <dbReference type="ARBA" id="ARBA00013220"/>
    </source>
</evidence>
<dbReference type="GO" id="GO:0046512">
    <property type="term" value="P:sphingosine biosynthetic process"/>
    <property type="evidence" value="ECO:0007669"/>
    <property type="project" value="TreeGrafter"/>
</dbReference>
<dbReference type="AlphaFoldDB" id="A0AAD9CVP6"/>
<evidence type="ECO:0000313" key="13">
    <source>
        <dbReference type="Proteomes" id="UP001182556"/>
    </source>
</evidence>
<organism evidence="12 13">
    <name type="scientific">Papiliotrema laurentii</name>
    <name type="common">Cryptococcus laurentii</name>
    <dbReference type="NCBI Taxonomy" id="5418"/>
    <lineage>
        <taxon>Eukaryota</taxon>
        <taxon>Fungi</taxon>
        <taxon>Dikarya</taxon>
        <taxon>Basidiomycota</taxon>
        <taxon>Agaricomycotina</taxon>
        <taxon>Tremellomycetes</taxon>
        <taxon>Tremellales</taxon>
        <taxon>Rhynchogastremaceae</taxon>
        <taxon>Papiliotrema</taxon>
    </lineage>
</organism>
<keyword evidence="7" id="KW-0663">Pyridoxal phosphate</keyword>
<dbReference type="SUPFAM" id="SSF53383">
    <property type="entry name" value="PLP-dependent transferases"/>
    <property type="match status" value="1"/>
</dbReference>
<dbReference type="GO" id="GO:0046513">
    <property type="term" value="P:ceramide biosynthetic process"/>
    <property type="evidence" value="ECO:0007669"/>
    <property type="project" value="TreeGrafter"/>
</dbReference>
<comment type="pathway">
    <text evidence="2">Lipid metabolism; sphingolipid metabolism.</text>
</comment>
<dbReference type="InterPro" id="IPR004839">
    <property type="entry name" value="Aminotransferase_I/II_large"/>
</dbReference>
<proteinExistence type="inferred from homology"/>
<feature type="domain" description="Aminotransferase class I/classII large" evidence="11">
    <location>
        <begin position="158"/>
        <end position="528"/>
    </location>
</feature>
<dbReference type="Gene3D" id="3.90.1150.10">
    <property type="entry name" value="Aspartate Aminotransferase, domain 1"/>
    <property type="match status" value="1"/>
</dbReference>
<evidence type="ECO:0000256" key="7">
    <source>
        <dbReference type="ARBA" id="ARBA00022898"/>
    </source>
</evidence>
<sequence length="541" mass="58988">MASATPKEIPPPLLPVLAFLSDIFETLRDLFHRIPGSPILLRYIKSSYQNDPYRSLLELFLVAFALRTVLKGRTRGEGSGKNWVKFTEKEVDELVDEWTPQPLVDAPSAVDEDLLESIPVIHGANGSHVKLAPGGKTVLNMALPNWAGMVESDKMKQVAIDTLREYGVGTCGPSGFYGTIDVHMKLEEELAAFIGTEAAILYAQAFAAVSSVIPAFAKRGDIIVADRGVNFAIHKGLQISRSQIKWYAHGDMKDLERVLQSVERDRKRKGGKLTRKFIVAEGIFENDGMMLDLPRVLELARKYKFRLMLDESMSFGMIGKHGRGITEHYGIPASEVDILMGSMATGLGAGGGFCAGSHVVCQHQRINSSASVFSASLPAMLATTSSHAISVLQSDPTILTTLQSNTLLFRQILNKLEALPIEIPECDPSYTPPPASIHPPIANKDAIISVPSHPQSALIHIFLLNPPPTLEEEEALLQEVVDETVNTAGLLITRARRLRGQETFEPEPSLKVCISAAFSRKEIEKAAQGLKAALIKVAGSE</sequence>
<dbReference type="EMBL" id="JAODAN010000007">
    <property type="protein sequence ID" value="KAK1922936.1"/>
    <property type="molecule type" value="Genomic_DNA"/>
</dbReference>
<dbReference type="Gene3D" id="3.40.640.10">
    <property type="entry name" value="Type I PLP-dependent aspartate aminotransferase-like (Major domain)"/>
    <property type="match status" value="1"/>
</dbReference>
<keyword evidence="6" id="KW-0808">Transferase</keyword>